<dbReference type="SUPFAM" id="SSF89447">
    <property type="entry name" value="AbrB/MazE/MraZ-like"/>
    <property type="match status" value="1"/>
</dbReference>
<dbReference type="AlphaFoldDB" id="A0A1S8AS23"/>
<dbReference type="Proteomes" id="UP000189370">
    <property type="component" value="Unassembled WGS sequence"/>
</dbReference>
<name>A0A1S8AS23_9EURY</name>
<comment type="caution">
    <text evidence="3">The sequence shown here is derived from an EMBL/GenBank/DDBJ whole genome shotgun (WGS) entry which is preliminary data.</text>
</comment>
<feature type="domain" description="SpoVT-AbrB" evidence="2">
    <location>
        <begin position="8"/>
        <end position="53"/>
    </location>
</feature>
<organism evidence="3 4">
    <name type="scientific">Natrinema saccharevitans</name>
    <dbReference type="NCBI Taxonomy" id="301967"/>
    <lineage>
        <taxon>Archaea</taxon>
        <taxon>Methanobacteriati</taxon>
        <taxon>Methanobacteriota</taxon>
        <taxon>Stenosarchaea group</taxon>
        <taxon>Halobacteria</taxon>
        <taxon>Halobacteriales</taxon>
        <taxon>Natrialbaceae</taxon>
        <taxon>Natrinema</taxon>
    </lineage>
</organism>
<dbReference type="STRING" id="301967.A6E15_00110"/>
<dbReference type="InterPro" id="IPR037914">
    <property type="entry name" value="SpoVT-AbrB_sf"/>
</dbReference>
<gene>
    <name evidence="3" type="ORF">A6E15_00110</name>
</gene>
<feature type="region of interest" description="Disordered" evidence="1">
    <location>
        <begin position="66"/>
        <end position="93"/>
    </location>
</feature>
<dbReference type="PROSITE" id="PS51740">
    <property type="entry name" value="SPOVT_ABRB"/>
    <property type="match status" value="1"/>
</dbReference>
<accession>A0A1S8AS23</accession>
<evidence type="ECO:0000259" key="2">
    <source>
        <dbReference type="PROSITE" id="PS51740"/>
    </source>
</evidence>
<protein>
    <recommendedName>
        <fullName evidence="2">SpoVT-AbrB domain-containing protein</fullName>
    </recommendedName>
</protein>
<dbReference type="NCBIfam" id="TIGR01439">
    <property type="entry name" value="lp_hng_hel_AbrB"/>
    <property type="match status" value="1"/>
</dbReference>
<proteinExistence type="predicted"/>
<evidence type="ECO:0000256" key="1">
    <source>
        <dbReference type="SAM" id="MobiDB-lite"/>
    </source>
</evidence>
<dbReference type="Gene3D" id="2.10.260.10">
    <property type="match status" value="1"/>
</dbReference>
<dbReference type="Pfam" id="PF04014">
    <property type="entry name" value="MazE_antitoxin"/>
    <property type="match status" value="1"/>
</dbReference>
<keyword evidence="4" id="KW-1185">Reference proteome</keyword>
<evidence type="ECO:0000313" key="4">
    <source>
        <dbReference type="Proteomes" id="UP000189370"/>
    </source>
</evidence>
<dbReference type="InterPro" id="IPR007159">
    <property type="entry name" value="SpoVT-AbrB_dom"/>
</dbReference>
<dbReference type="GO" id="GO:0003677">
    <property type="term" value="F:DNA binding"/>
    <property type="evidence" value="ECO:0007669"/>
    <property type="project" value="InterPro"/>
</dbReference>
<dbReference type="SMART" id="SM00966">
    <property type="entry name" value="SpoVT_AbrB"/>
    <property type="match status" value="1"/>
</dbReference>
<evidence type="ECO:0000313" key="3">
    <source>
        <dbReference type="EMBL" id="OLZ39480.1"/>
    </source>
</evidence>
<sequence>MGTMSADGEERRLDEKGRITIPRRIRDRLNLEPGERVRIDVQDGTVIVRPRVSRSAFTESMRGCLTEDSKADDAPSIDPTDLKADWTSDLPDA</sequence>
<reference evidence="4" key="1">
    <citation type="submission" date="2016-04" db="EMBL/GenBank/DDBJ databases">
        <authorList>
            <person name="Chen S.-C."/>
            <person name="Lai M.-C."/>
        </authorList>
    </citation>
    <scope>NUCLEOTIDE SEQUENCE [LARGE SCALE GENOMIC DNA]</scope>
    <source>
        <strain evidence="4">AB14</strain>
    </source>
</reference>
<dbReference type="EMBL" id="LWLN01000001">
    <property type="protein sequence ID" value="OLZ39480.1"/>
    <property type="molecule type" value="Genomic_DNA"/>
</dbReference>